<protein>
    <submittedName>
        <fullName evidence="8">EamA family transporter</fullName>
    </submittedName>
</protein>
<dbReference type="EMBL" id="JAFLNF010000007">
    <property type="protein sequence ID" value="MBO0346618.1"/>
    <property type="molecule type" value="Genomic_DNA"/>
</dbReference>
<dbReference type="InterPro" id="IPR000620">
    <property type="entry name" value="EamA_dom"/>
</dbReference>
<evidence type="ECO:0000256" key="2">
    <source>
        <dbReference type="ARBA" id="ARBA00007362"/>
    </source>
</evidence>
<evidence type="ECO:0000256" key="5">
    <source>
        <dbReference type="ARBA" id="ARBA00023136"/>
    </source>
</evidence>
<evidence type="ECO:0000313" key="9">
    <source>
        <dbReference type="Proteomes" id="UP000664779"/>
    </source>
</evidence>
<evidence type="ECO:0000256" key="3">
    <source>
        <dbReference type="ARBA" id="ARBA00022692"/>
    </source>
</evidence>
<feature type="transmembrane region" description="Helical" evidence="6">
    <location>
        <begin position="205"/>
        <end position="223"/>
    </location>
</feature>
<proteinExistence type="inferred from homology"/>
<gene>
    <name evidence="8" type="ORF">J0X15_15405</name>
</gene>
<evidence type="ECO:0000256" key="1">
    <source>
        <dbReference type="ARBA" id="ARBA00004141"/>
    </source>
</evidence>
<keyword evidence="9" id="KW-1185">Reference proteome</keyword>
<feature type="domain" description="EamA" evidence="7">
    <location>
        <begin position="143"/>
        <end position="275"/>
    </location>
</feature>
<organism evidence="8 9">
    <name type="scientific">Roseibium limicola</name>
    <dbReference type="NCBI Taxonomy" id="2816037"/>
    <lineage>
        <taxon>Bacteria</taxon>
        <taxon>Pseudomonadati</taxon>
        <taxon>Pseudomonadota</taxon>
        <taxon>Alphaproteobacteria</taxon>
        <taxon>Hyphomicrobiales</taxon>
        <taxon>Stappiaceae</taxon>
        <taxon>Roseibium</taxon>
    </lineage>
</organism>
<keyword evidence="3 6" id="KW-0812">Transmembrane</keyword>
<sequence>MKKSPDLLLTALAPAVWGSSYITATTFLPDADPIMVSLLRALPAGLLLLLVTRQLPSGIWWLRVALLGFLNFSLFFICLFIAAYLLPGGIAAIVGAVQPLLVIVLAAAFLGAPVRLLQYFAALLGIVGVAMLVLSPSAELDPWGLLAGLLGAGSMACGIVLTRKWQPPVSALTFTAWQLTAGGVLLIPVVLISGAPLPPATADSLAGLVWLSLVGGVITYTLWFRGIGKLGAHIAAPLSFLSPTSAVLLGWAINGEALNALQLLGMAIVLFSVMLGSGQVSALRSWLKSRQILQAQPEGRP</sequence>
<dbReference type="PANTHER" id="PTHR32322">
    <property type="entry name" value="INNER MEMBRANE TRANSPORTER"/>
    <property type="match status" value="1"/>
</dbReference>
<reference evidence="8" key="1">
    <citation type="submission" date="2021-03" db="EMBL/GenBank/DDBJ databases">
        <title>Roseibium sp. CAU 1637 isolated from Incheon.</title>
        <authorList>
            <person name="Kim W."/>
        </authorList>
    </citation>
    <scope>NUCLEOTIDE SEQUENCE</scope>
    <source>
        <strain evidence="8">CAU 1637</strain>
    </source>
</reference>
<feature type="transmembrane region" description="Helical" evidence="6">
    <location>
        <begin position="34"/>
        <end position="52"/>
    </location>
</feature>
<dbReference type="AlphaFoldDB" id="A0A939EQF3"/>
<feature type="transmembrane region" description="Helical" evidence="6">
    <location>
        <begin position="235"/>
        <end position="254"/>
    </location>
</feature>
<dbReference type="Pfam" id="PF00892">
    <property type="entry name" value="EamA"/>
    <property type="match status" value="2"/>
</dbReference>
<evidence type="ECO:0000259" key="7">
    <source>
        <dbReference type="Pfam" id="PF00892"/>
    </source>
</evidence>
<feature type="domain" description="EamA" evidence="7">
    <location>
        <begin position="8"/>
        <end position="133"/>
    </location>
</feature>
<dbReference type="InterPro" id="IPR050638">
    <property type="entry name" value="AA-Vitamin_Transporters"/>
</dbReference>
<comment type="caution">
    <text evidence="8">The sequence shown here is derived from an EMBL/GenBank/DDBJ whole genome shotgun (WGS) entry which is preliminary data.</text>
</comment>
<accession>A0A939EQF3</accession>
<feature type="transmembrane region" description="Helical" evidence="6">
    <location>
        <begin position="143"/>
        <end position="162"/>
    </location>
</feature>
<feature type="transmembrane region" description="Helical" evidence="6">
    <location>
        <begin position="260"/>
        <end position="283"/>
    </location>
</feature>
<name>A0A939EQF3_9HYPH</name>
<evidence type="ECO:0000256" key="6">
    <source>
        <dbReference type="SAM" id="Phobius"/>
    </source>
</evidence>
<feature type="transmembrane region" description="Helical" evidence="6">
    <location>
        <begin position="90"/>
        <end position="112"/>
    </location>
</feature>
<dbReference type="PANTHER" id="PTHR32322:SF2">
    <property type="entry name" value="EAMA DOMAIN-CONTAINING PROTEIN"/>
    <property type="match status" value="1"/>
</dbReference>
<feature type="transmembrane region" description="Helical" evidence="6">
    <location>
        <begin position="119"/>
        <end position="137"/>
    </location>
</feature>
<keyword evidence="4 6" id="KW-1133">Transmembrane helix</keyword>
<dbReference type="InterPro" id="IPR037185">
    <property type="entry name" value="EmrE-like"/>
</dbReference>
<dbReference type="Proteomes" id="UP000664779">
    <property type="component" value="Unassembled WGS sequence"/>
</dbReference>
<dbReference type="GO" id="GO:0016020">
    <property type="term" value="C:membrane"/>
    <property type="evidence" value="ECO:0007669"/>
    <property type="project" value="UniProtKB-SubCell"/>
</dbReference>
<feature type="transmembrane region" description="Helical" evidence="6">
    <location>
        <begin position="174"/>
        <end position="193"/>
    </location>
</feature>
<comment type="similarity">
    <text evidence="2">Belongs to the EamA transporter family.</text>
</comment>
<keyword evidence="5 6" id="KW-0472">Membrane</keyword>
<dbReference type="RefSeq" id="WP_206942585.1">
    <property type="nucleotide sequence ID" value="NZ_JAFLNF010000007.1"/>
</dbReference>
<comment type="subcellular location">
    <subcellularLocation>
        <location evidence="1">Membrane</location>
        <topology evidence="1">Multi-pass membrane protein</topology>
    </subcellularLocation>
</comment>
<feature type="transmembrane region" description="Helical" evidence="6">
    <location>
        <begin position="64"/>
        <end position="84"/>
    </location>
</feature>
<evidence type="ECO:0000313" key="8">
    <source>
        <dbReference type="EMBL" id="MBO0346618.1"/>
    </source>
</evidence>
<evidence type="ECO:0000256" key="4">
    <source>
        <dbReference type="ARBA" id="ARBA00022989"/>
    </source>
</evidence>
<dbReference type="SUPFAM" id="SSF103481">
    <property type="entry name" value="Multidrug resistance efflux transporter EmrE"/>
    <property type="match status" value="2"/>
</dbReference>